<evidence type="ECO:0000256" key="3">
    <source>
        <dbReference type="ARBA" id="ARBA00022801"/>
    </source>
</evidence>
<dbReference type="SUPFAM" id="SSF52788">
    <property type="entry name" value="Phosphotyrosine protein phosphatases I"/>
    <property type="match status" value="1"/>
</dbReference>
<comment type="caution">
    <text evidence="7">The sequence shown here is derived from an EMBL/GenBank/DDBJ whole genome shotgun (WGS) entry which is preliminary data.</text>
</comment>
<keyword evidence="8" id="KW-1185">Reference proteome</keyword>
<dbReference type="PRINTS" id="PR00719">
    <property type="entry name" value="LMWPTPASE"/>
</dbReference>
<protein>
    <recommendedName>
        <fullName evidence="2">protein-tyrosine-phosphatase</fullName>
        <ecNumber evidence="2">3.1.3.48</ecNumber>
    </recommendedName>
</protein>
<dbReference type="EMBL" id="BSDD01000005">
    <property type="protein sequence ID" value="GLH71206.1"/>
    <property type="molecule type" value="Genomic_DNA"/>
</dbReference>
<dbReference type="Pfam" id="PF01451">
    <property type="entry name" value="LMWPc"/>
    <property type="match status" value="1"/>
</dbReference>
<dbReference type="Proteomes" id="UP001165089">
    <property type="component" value="Unassembled WGS sequence"/>
</dbReference>
<dbReference type="InterPro" id="IPR023485">
    <property type="entry name" value="Ptyr_pPase"/>
</dbReference>
<sequence length="157" mass="17425">MISTPTIRSVLVLCEANHCRAPIAEGLLRAALGPSVRVASAGLNALVDMPPDPEGVRIMREEGHDISGHRGRQFTPDLAREVDLILVMDSRQKEWCTQLAPSARGRIFLLGHWLSTPPQDIADPFCQGPDVFRQIYKDIQRSVSAWVPHLLSEQRLA</sequence>
<dbReference type="InterPro" id="IPR036196">
    <property type="entry name" value="Ptyr_pPase_sf"/>
</dbReference>
<dbReference type="CDD" id="cd16343">
    <property type="entry name" value="LMWPTP"/>
    <property type="match status" value="1"/>
</dbReference>
<evidence type="ECO:0000313" key="7">
    <source>
        <dbReference type="EMBL" id="GLH71206.1"/>
    </source>
</evidence>
<proteinExistence type="inferred from homology"/>
<dbReference type="Gene3D" id="3.40.50.2300">
    <property type="match status" value="1"/>
</dbReference>
<dbReference type="PANTHER" id="PTHR11717">
    <property type="entry name" value="LOW MOLECULAR WEIGHT PROTEIN TYROSINE PHOSPHATASE"/>
    <property type="match status" value="1"/>
</dbReference>
<dbReference type="SMART" id="SM00226">
    <property type="entry name" value="LMWPc"/>
    <property type="match status" value="1"/>
</dbReference>
<evidence type="ECO:0000256" key="5">
    <source>
        <dbReference type="ARBA" id="ARBA00051722"/>
    </source>
</evidence>
<evidence type="ECO:0000256" key="2">
    <source>
        <dbReference type="ARBA" id="ARBA00013064"/>
    </source>
</evidence>
<comment type="catalytic activity">
    <reaction evidence="5">
        <text>O-phospho-L-tyrosyl-[protein] + H2O = L-tyrosyl-[protein] + phosphate</text>
        <dbReference type="Rhea" id="RHEA:10684"/>
        <dbReference type="Rhea" id="RHEA-COMP:10136"/>
        <dbReference type="Rhea" id="RHEA-COMP:20101"/>
        <dbReference type="ChEBI" id="CHEBI:15377"/>
        <dbReference type="ChEBI" id="CHEBI:43474"/>
        <dbReference type="ChEBI" id="CHEBI:46858"/>
        <dbReference type="ChEBI" id="CHEBI:61978"/>
        <dbReference type="EC" id="3.1.3.48"/>
    </reaction>
</comment>
<evidence type="ECO:0000259" key="6">
    <source>
        <dbReference type="SMART" id="SM00226"/>
    </source>
</evidence>
<organism evidence="7 8">
    <name type="scientific">Geothrix rubra</name>
    <dbReference type="NCBI Taxonomy" id="2927977"/>
    <lineage>
        <taxon>Bacteria</taxon>
        <taxon>Pseudomonadati</taxon>
        <taxon>Acidobacteriota</taxon>
        <taxon>Holophagae</taxon>
        <taxon>Holophagales</taxon>
        <taxon>Holophagaceae</taxon>
        <taxon>Geothrix</taxon>
    </lineage>
</organism>
<accession>A0ABQ5Q9P5</accession>
<evidence type="ECO:0000256" key="4">
    <source>
        <dbReference type="ARBA" id="ARBA00022912"/>
    </source>
</evidence>
<dbReference type="InterPro" id="IPR017867">
    <property type="entry name" value="Tyr_phospatase_low_mol_wt"/>
</dbReference>
<dbReference type="PANTHER" id="PTHR11717:SF31">
    <property type="entry name" value="LOW MOLECULAR WEIGHT PROTEIN-TYROSINE-PHOSPHATASE ETP-RELATED"/>
    <property type="match status" value="1"/>
</dbReference>
<evidence type="ECO:0000256" key="1">
    <source>
        <dbReference type="ARBA" id="ARBA00011063"/>
    </source>
</evidence>
<reference evidence="7 8" key="1">
    <citation type="journal article" date="2023" name="Antonie Van Leeuwenhoek">
        <title>Mesoterricola silvestris gen. nov., sp. nov., Mesoterricola sediminis sp. nov., Geothrix oryzae sp. nov., Geothrix edaphica sp. nov., Geothrix rubra sp. nov., and Geothrix limicola sp. nov., six novel members of Acidobacteriota isolated from soils.</title>
        <authorList>
            <person name="Itoh H."/>
            <person name="Sugisawa Y."/>
            <person name="Mise K."/>
            <person name="Xu Z."/>
            <person name="Kuniyasu M."/>
            <person name="Ushijima N."/>
            <person name="Kawano K."/>
            <person name="Kobayashi E."/>
            <person name="Shiratori Y."/>
            <person name="Masuda Y."/>
            <person name="Senoo K."/>
        </authorList>
    </citation>
    <scope>NUCLEOTIDE SEQUENCE [LARGE SCALE GENOMIC DNA]</scope>
    <source>
        <strain evidence="7 8">Red803</strain>
    </source>
</reference>
<feature type="domain" description="Phosphotyrosine protein phosphatase I" evidence="6">
    <location>
        <begin position="8"/>
        <end position="149"/>
    </location>
</feature>
<dbReference type="InterPro" id="IPR050438">
    <property type="entry name" value="LMW_PTPase"/>
</dbReference>
<dbReference type="EC" id="3.1.3.48" evidence="2"/>
<dbReference type="RefSeq" id="WP_285727231.1">
    <property type="nucleotide sequence ID" value="NZ_BSDD01000005.1"/>
</dbReference>
<evidence type="ECO:0000313" key="8">
    <source>
        <dbReference type="Proteomes" id="UP001165089"/>
    </source>
</evidence>
<name>A0ABQ5Q9P5_9BACT</name>
<keyword evidence="4" id="KW-0904">Protein phosphatase</keyword>
<gene>
    <name evidence="7" type="ORF">GETHPA_27390</name>
</gene>
<comment type="similarity">
    <text evidence="1">Belongs to the low molecular weight phosphotyrosine protein phosphatase family.</text>
</comment>
<keyword evidence="3" id="KW-0378">Hydrolase</keyword>